<accession>A0A6J4VDX5</accession>
<evidence type="ECO:0000256" key="1">
    <source>
        <dbReference type="SAM" id="MobiDB-lite"/>
    </source>
</evidence>
<protein>
    <submittedName>
        <fullName evidence="2">Ubiquinol--cytochrome c reductase, cytochrome B subunit</fullName>
        <ecNumber evidence="2">1.10.2.2</ecNumber>
    </submittedName>
</protein>
<keyword evidence="2" id="KW-0560">Oxidoreductase</keyword>
<reference evidence="2" key="1">
    <citation type="submission" date="2020-02" db="EMBL/GenBank/DDBJ databases">
        <authorList>
            <person name="Meier V. D."/>
        </authorList>
    </citation>
    <scope>NUCLEOTIDE SEQUENCE</scope>
    <source>
        <strain evidence="2">AVDCRST_MAG59</strain>
    </source>
</reference>
<evidence type="ECO:0000313" key="2">
    <source>
        <dbReference type="EMBL" id="CAA9576608.1"/>
    </source>
</evidence>
<feature type="region of interest" description="Disordered" evidence="1">
    <location>
        <begin position="1"/>
        <end position="54"/>
    </location>
</feature>
<dbReference type="EC" id="1.10.2.2" evidence="2"/>
<organism evidence="2">
    <name type="scientific">uncultured Thermomicrobiales bacterium</name>
    <dbReference type="NCBI Taxonomy" id="1645740"/>
    <lineage>
        <taxon>Bacteria</taxon>
        <taxon>Pseudomonadati</taxon>
        <taxon>Thermomicrobiota</taxon>
        <taxon>Thermomicrobia</taxon>
        <taxon>Thermomicrobiales</taxon>
        <taxon>environmental samples</taxon>
    </lineage>
</organism>
<dbReference type="AlphaFoldDB" id="A0A6J4VDX5"/>
<feature type="non-terminal residue" evidence="2">
    <location>
        <position position="1"/>
    </location>
</feature>
<dbReference type="GO" id="GO:0016491">
    <property type="term" value="F:oxidoreductase activity"/>
    <property type="evidence" value="ECO:0007669"/>
    <property type="project" value="UniProtKB-KW"/>
</dbReference>
<name>A0A6J4VDX5_9BACT</name>
<feature type="non-terminal residue" evidence="2">
    <location>
        <position position="86"/>
    </location>
</feature>
<sequence length="86" mass="9395">EAGADAGRQDHRLVDLAIGGPPRLSGHPAQPGADHCQQRLPPHPPGQDQAVRHEGDLHLLPRRPLLLHVPGPDHDRRPLDVLLRPL</sequence>
<dbReference type="EMBL" id="CADCWF010000307">
    <property type="protein sequence ID" value="CAA9576608.1"/>
    <property type="molecule type" value="Genomic_DNA"/>
</dbReference>
<gene>
    <name evidence="2" type="ORF">AVDCRST_MAG59-4132</name>
</gene>
<proteinExistence type="predicted"/>